<comment type="similarity">
    <text evidence="1">Belongs to the PPR family. P subfamily.</text>
</comment>
<dbReference type="Proteomes" id="UP000663760">
    <property type="component" value="Chromosome 1"/>
</dbReference>
<evidence type="ECO:0000256" key="2">
    <source>
        <dbReference type="ARBA" id="ARBA00022737"/>
    </source>
</evidence>
<proteinExistence type="inferred from homology"/>
<keyword evidence="2" id="KW-0677">Repeat</keyword>
<evidence type="ECO:0000313" key="4">
    <source>
        <dbReference type="EMBL" id="CAA7388676.1"/>
    </source>
</evidence>
<evidence type="ECO:0000256" key="3">
    <source>
        <dbReference type="PROSITE-ProRule" id="PRU00708"/>
    </source>
</evidence>
<dbReference type="PANTHER" id="PTHR47447:SF26">
    <property type="entry name" value="CHLOROPLAST RNA SPLICING4"/>
    <property type="match status" value="1"/>
</dbReference>
<dbReference type="OrthoDB" id="753629at2759"/>
<name>A0A7I8JZW4_SPIIN</name>
<gene>
    <name evidence="4" type="ORF">SI8410_01000863</name>
</gene>
<feature type="repeat" description="PPR" evidence="3">
    <location>
        <begin position="460"/>
        <end position="494"/>
    </location>
</feature>
<dbReference type="Pfam" id="PF01535">
    <property type="entry name" value="PPR"/>
    <property type="match status" value="4"/>
</dbReference>
<dbReference type="NCBIfam" id="TIGR00756">
    <property type="entry name" value="PPR"/>
    <property type="match status" value="1"/>
</dbReference>
<keyword evidence="5" id="KW-1185">Reference proteome</keyword>
<protein>
    <submittedName>
        <fullName evidence="4">Uncharacterized protein</fullName>
    </submittedName>
</protein>
<sequence>MAWFLCRLLRRSGAKLPAGSGAHLPLQRLDVSLCSFPVFPPRKARQATRRLLKLLSSRRQELAGALETLESDPISLYSSHAAALVSAVADPLISFDLYRFLRSAGGGGGGASFRPTSSLLCSLLGSQLRSRSPRPFRLRFYLGEMKKHEAHPSYEEFRALTSCLNPSLAGSFFEEVIETLGPDSTTFAAAISFYVENGLVEEALGLAERARKEVEGPHCVEFYSSLMGLHRIRRDPKAAMEAFLEMEEGAEVAAGEGTYWVLLEILCVAGWAKLCWAILQRMKERGGFNSPSESSGLILMRAFLQRDMVREAEWLFREGVLREKESCAVFAELMSEKKMPLAALELLRTTPHLISCVEFLIKGCGKAGLVEDAETIFREFGFSENEPVRRRLPLLSSMVFVYSRAARRSSAERAWSQLEASGGLAAEPCLWMMSMYGEMGLFDSVEKVFDQWKNSGVPLNEDGYGALVNAYTRAGKLIKARGCLSEMRKSGLRPPPAICYQISEGFLRAGLLTQAAAVANELRVSGSWVDDGRA</sequence>
<dbReference type="PANTHER" id="PTHR47447">
    <property type="entry name" value="OS03G0856100 PROTEIN"/>
    <property type="match status" value="1"/>
</dbReference>
<dbReference type="EMBL" id="LR746264">
    <property type="protein sequence ID" value="CAA7388676.1"/>
    <property type="molecule type" value="Genomic_DNA"/>
</dbReference>
<evidence type="ECO:0000256" key="1">
    <source>
        <dbReference type="ARBA" id="ARBA00007626"/>
    </source>
</evidence>
<evidence type="ECO:0000313" key="5">
    <source>
        <dbReference type="Proteomes" id="UP000663760"/>
    </source>
</evidence>
<dbReference type="PROSITE" id="PS51375">
    <property type="entry name" value="PPR"/>
    <property type="match status" value="1"/>
</dbReference>
<dbReference type="Gene3D" id="1.25.40.10">
    <property type="entry name" value="Tetratricopeptide repeat domain"/>
    <property type="match status" value="3"/>
</dbReference>
<reference evidence="4" key="1">
    <citation type="submission" date="2020-02" db="EMBL/GenBank/DDBJ databases">
        <authorList>
            <person name="Scholz U."/>
            <person name="Mascher M."/>
            <person name="Fiebig A."/>
        </authorList>
    </citation>
    <scope>NUCLEOTIDE SEQUENCE</scope>
</reference>
<accession>A0A7I8JZW4</accession>
<dbReference type="InterPro" id="IPR002885">
    <property type="entry name" value="PPR_rpt"/>
</dbReference>
<organism evidence="4 5">
    <name type="scientific">Spirodela intermedia</name>
    <name type="common">Intermediate duckweed</name>
    <dbReference type="NCBI Taxonomy" id="51605"/>
    <lineage>
        <taxon>Eukaryota</taxon>
        <taxon>Viridiplantae</taxon>
        <taxon>Streptophyta</taxon>
        <taxon>Embryophyta</taxon>
        <taxon>Tracheophyta</taxon>
        <taxon>Spermatophyta</taxon>
        <taxon>Magnoliopsida</taxon>
        <taxon>Liliopsida</taxon>
        <taxon>Araceae</taxon>
        <taxon>Lemnoideae</taxon>
        <taxon>Spirodela</taxon>
    </lineage>
</organism>
<dbReference type="InterPro" id="IPR011990">
    <property type="entry name" value="TPR-like_helical_dom_sf"/>
</dbReference>
<dbReference type="AlphaFoldDB" id="A0A7I8JZW4"/>